<organism evidence="2 3">
    <name type="scientific">Bacillus anthracis</name>
    <name type="common">anthrax bacterium</name>
    <dbReference type="NCBI Taxonomy" id="1392"/>
    <lineage>
        <taxon>Bacteria</taxon>
        <taxon>Bacillati</taxon>
        <taxon>Bacillota</taxon>
        <taxon>Bacilli</taxon>
        <taxon>Bacillales</taxon>
        <taxon>Bacillaceae</taxon>
        <taxon>Bacillus</taxon>
        <taxon>Bacillus cereus group</taxon>
    </lineage>
</organism>
<feature type="transmembrane region" description="Helical" evidence="1">
    <location>
        <begin position="179"/>
        <end position="199"/>
    </location>
</feature>
<gene>
    <name evidence="2" type="ORF">ABW01_17660</name>
</gene>
<feature type="transmembrane region" description="Helical" evidence="1">
    <location>
        <begin position="402"/>
        <end position="419"/>
    </location>
</feature>
<feature type="transmembrane region" description="Helical" evidence="1">
    <location>
        <begin position="44"/>
        <end position="66"/>
    </location>
</feature>
<proteinExistence type="predicted"/>
<keyword evidence="1" id="KW-1133">Transmembrane helix</keyword>
<keyword evidence="1" id="KW-0812">Transmembrane</keyword>
<dbReference type="AlphaFoldDB" id="A0A0J1HTM6"/>
<evidence type="ECO:0000313" key="3">
    <source>
        <dbReference type="Proteomes" id="UP000035904"/>
    </source>
</evidence>
<protein>
    <recommendedName>
        <fullName evidence="4">Oligosaccharide repeat unit polymerase</fullName>
    </recommendedName>
</protein>
<sequence>MTIELFNGGLKANPYFIIFNSILIFHFIYSYWKYSYVKGFKVDYWHYSIFIGYVLPYMLIYPFAASPFNSISTGNQIYILDDYVDQAYLVTIIGYIFTYIGFYYFNFTYKNSYIYKITNSLNTKLSKPVNVIRESESVRAILIFVTLTCFLSFYMLVFVKYGFSMNLRGYMLADGTLRPIYNFIMISIIPFMLSIIIMLYKDEKKLGYLIICFIIIGIMSFSGSRGNLLWPILNCIVIILMAKQNKASSWKLVGIGVLFLFTALFLENFRKSDINSTGFLMGLANRILYGNNFSDLRDFAWVLAYWDDTALMGKSYLAALMSFLPREISDFRQHFSISVFTNNLVGFNSDEHAGLRPGKFGEVYFNFKIYGVAVYGFLTGYILRYTDFKIKENIINSNGHQYVYLFSLTILQYLVSYTFVTAGFWKVYVTIVFLLLIWFLKLLLRNPFYNPKWNQ</sequence>
<dbReference type="PATRIC" id="fig|1392.242.peg.1401"/>
<dbReference type="Proteomes" id="UP000035904">
    <property type="component" value="Unassembled WGS sequence"/>
</dbReference>
<feature type="transmembrane region" description="Helical" evidence="1">
    <location>
        <begin position="425"/>
        <end position="444"/>
    </location>
</feature>
<evidence type="ECO:0000313" key="2">
    <source>
        <dbReference type="EMBL" id="KLV17052.1"/>
    </source>
</evidence>
<feature type="transmembrane region" description="Helical" evidence="1">
    <location>
        <begin position="206"/>
        <end position="222"/>
    </location>
</feature>
<dbReference type="NCBIfam" id="TIGR04370">
    <property type="entry name" value="glyco_rpt_poly"/>
    <property type="match status" value="1"/>
</dbReference>
<feature type="transmembrane region" description="Helical" evidence="1">
    <location>
        <begin position="250"/>
        <end position="266"/>
    </location>
</feature>
<reference evidence="2 3" key="1">
    <citation type="submission" date="2015-05" db="EMBL/GenBank/DDBJ databases">
        <title>Whole genome sequence and identification of bacterial endophytes from Costus igneus.</title>
        <authorList>
            <person name="Lee Y.P."/>
            <person name="Gan H.M."/>
            <person name="Eng W."/>
            <person name="Wheatley M.S."/>
            <person name="Caraballo A."/>
            <person name="Polter S."/>
            <person name="Savka M.A."/>
            <person name="Hudson A.O."/>
        </authorList>
    </citation>
    <scope>NUCLEOTIDE SEQUENCE [LARGE SCALE GENOMIC DNA]</scope>
    <source>
        <strain evidence="2 3">RIT375</strain>
    </source>
</reference>
<dbReference type="EMBL" id="LDPG01000013">
    <property type="protein sequence ID" value="KLV17052.1"/>
    <property type="molecule type" value="Genomic_DNA"/>
</dbReference>
<feature type="transmembrane region" description="Helical" evidence="1">
    <location>
        <begin position="86"/>
        <end position="105"/>
    </location>
</feature>
<feature type="transmembrane region" description="Helical" evidence="1">
    <location>
        <begin position="12"/>
        <end position="32"/>
    </location>
</feature>
<evidence type="ECO:0000256" key="1">
    <source>
        <dbReference type="SAM" id="Phobius"/>
    </source>
</evidence>
<accession>A0A0J1HTM6</accession>
<feature type="transmembrane region" description="Helical" evidence="1">
    <location>
        <begin position="140"/>
        <end position="159"/>
    </location>
</feature>
<keyword evidence="1" id="KW-0472">Membrane</keyword>
<evidence type="ECO:0008006" key="4">
    <source>
        <dbReference type="Google" id="ProtNLM"/>
    </source>
</evidence>
<name>A0A0J1HTM6_BACAN</name>
<dbReference type="RefSeq" id="WP_047956917.1">
    <property type="nucleotide sequence ID" value="NZ_CP168764.1"/>
</dbReference>
<feature type="transmembrane region" description="Helical" evidence="1">
    <location>
        <begin position="228"/>
        <end position="243"/>
    </location>
</feature>
<feature type="transmembrane region" description="Helical" evidence="1">
    <location>
        <begin position="363"/>
        <end position="382"/>
    </location>
</feature>
<comment type="caution">
    <text evidence="2">The sequence shown here is derived from an EMBL/GenBank/DDBJ whole genome shotgun (WGS) entry which is preliminary data.</text>
</comment>